<dbReference type="Gene3D" id="1.20.970.10">
    <property type="entry name" value="Transferase, Pyrimidine Nucleoside Phosphorylase, Chain C"/>
    <property type="match status" value="1"/>
</dbReference>
<dbReference type="GO" id="GO:0006206">
    <property type="term" value="P:pyrimidine nucleobase metabolic process"/>
    <property type="evidence" value="ECO:0007669"/>
    <property type="project" value="InterPro"/>
</dbReference>
<proteinExistence type="inferred from homology"/>
<dbReference type="GO" id="GO:0005829">
    <property type="term" value="C:cytosol"/>
    <property type="evidence" value="ECO:0007669"/>
    <property type="project" value="TreeGrafter"/>
</dbReference>
<dbReference type="FunFam" id="1.20.970.10:FF:000004">
    <property type="entry name" value="Thymidine phosphorylase"/>
    <property type="match status" value="1"/>
</dbReference>
<evidence type="ECO:0000256" key="1">
    <source>
        <dbReference type="ARBA" id="ARBA00006915"/>
    </source>
</evidence>
<dbReference type="AlphaFoldDB" id="A0A3P8LF83"/>
<sequence>MTEVFDAVSVIAAKRDGKALTDGQIDWVIDRFTAGEVADYQMSALAMAIFLNGMDRREIARWTAAMIASGERMDFSGLRRDGRPLATTDKHSTGGVGDKITLPLTPLVASYGVAVPQLSGRGLGHTGGTLDKLEAVPGWRAELTNEEMFDQLEKVGGVICAAGSGLAPADKKLYALRDVTSTVEAIPLIASSIMSKKIAEGTDSLVLDVKVGKGAFMKTAAQARELAETMVALGHDSGVNTVALLTDMSTPLGRTAGNGLEVAESLEVLAGGGPSDVVELTLALAREMLALAGVDADPAEHLANGRAMDSWRAMIAAQGGDPDAPLPVARHTRTVAAPASGVVTELDAMGVGVAAWRLGAGRERQGEPVQAGAGVTWHATVGDRVTAGEPLFTLHTDTPEKFDGAVAALDGAVTIGESAAPRGSLVLDRVTV</sequence>
<dbReference type="PROSITE" id="PS00647">
    <property type="entry name" value="THYMID_PHOSPHORYLASE"/>
    <property type="match status" value="1"/>
</dbReference>
<dbReference type="SUPFAM" id="SSF52418">
    <property type="entry name" value="Nucleoside phosphorylase/phosphoribosyltransferase catalytic domain"/>
    <property type="match status" value="1"/>
</dbReference>
<dbReference type="PANTHER" id="PTHR10515">
    <property type="entry name" value="THYMIDINE PHOSPHORYLASE"/>
    <property type="match status" value="1"/>
</dbReference>
<dbReference type="InterPro" id="IPR013102">
    <property type="entry name" value="PYNP_C"/>
</dbReference>
<dbReference type="InterPro" id="IPR035902">
    <property type="entry name" value="Nuc_phospho_transferase"/>
</dbReference>
<dbReference type="InterPro" id="IPR018090">
    <property type="entry name" value="Pyrmidine_PPas_bac/euk"/>
</dbReference>
<keyword evidence="4 6" id="KW-0808">Transferase</keyword>
<evidence type="ECO:0000313" key="6">
    <source>
        <dbReference type="EMBL" id="VDR39492.1"/>
    </source>
</evidence>
<dbReference type="InterPro" id="IPR000312">
    <property type="entry name" value="Glycosyl_Trfase_fam3"/>
</dbReference>
<feature type="domain" description="Pyrimidine nucleoside phosphorylase C-terminal" evidence="5">
    <location>
        <begin position="342"/>
        <end position="416"/>
    </location>
</feature>
<comment type="subunit">
    <text evidence="2">Homodimer.</text>
</comment>
<dbReference type="Pfam" id="PF00591">
    <property type="entry name" value="Glycos_transf_3"/>
    <property type="match status" value="1"/>
</dbReference>
<dbReference type="EC" id="2.4.2.2" evidence="6"/>
<dbReference type="PANTHER" id="PTHR10515:SF0">
    <property type="entry name" value="THYMIDINE PHOSPHORYLASE"/>
    <property type="match status" value="1"/>
</dbReference>
<keyword evidence="3 6" id="KW-0328">Glycosyltransferase</keyword>
<dbReference type="SUPFAM" id="SSF47648">
    <property type="entry name" value="Nucleoside phosphorylase/phosphoribosyltransferase N-terminal domain"/>
    <property type="match status" value="1"/>
</dbReference>
<evidence type="ECO:0000259" key="5">
    <source>
        <dbReference type="SMART" id="SM00941"/>
    </source>
</evidence>
<evidence type="ECO:0000256" key="4">
    <source>
        <dbReference type="ARBA" id="ARBA00022679"/>
    </source>
</evidence>
<dbReference type="InterPro" id="IPR036566">
    <property type="entry name" value="PYNP-like_C_sf"/>
</dbReference>
<dbReference type="NCBIfam" id="TIGR02644">
    <property type="entry name" value="Y_phosphoryl"/>
    <property type="match status" value="1"/>
</dbReference>
<dbReference type="InterPro" id="IPR000053">
    <property type="entry name" value="Thymidine/pyrmidine_PPase"/>
</dbReference>
<dbReference type="NCBIfam" id="NF004490">
    <property type="entry name" value="PRK05820.1"/>
    <property type="match status" value="1"/>
</dbReference>
<evidence type="ECO:0000313" key="7">
    <source>
        <dbReference type="Proteomes" id="UP000271626"/>
    </source>
</evidence>
<dbReference type="RefSeq" id="WP_126196577.1">
    <property type="nucleotide sequence ID" value="NZ_CP085954.1"/>
</dbReference>
<evidence type="ECO:0000256" key="3">
    <source>
        <dbReference type="ARBA" id="ARBA00022676"/>
    </source>
</evidence>
<dbReference type="OrthoDB" id="9763887at2"/>
<name>A0A3P8LF83_TSUPA</name>
<comment type="similarity">
    <text evidence="1">Belongs to the thymidine/pyrimidine-nucleoside phosphorylase family.</text>
</comment>
<dbReference type="PIRSF" id="PIRSF000478">
    <property type="entry name" value="TP_PyNP"/>
    <property type="match status" value="1"/>
</dbReference>
<evidence type="ECO:0000256" key="2">
    <source>
        <dbReference type="ARBA" id="ARBA00011738"/>
    </source>
</evidence>
<dbReference type="EMBL" id="LR131273">
    <property type="protein sequence ID" value="VDR39492.1"/>
    <property type="molecule type" value="Genomic_DNA"/>
</dbReference>
<organism evidence="6 7">
    <name type="scientific">Tsukamurella paurometabola</name>
    <name type="common">Corynebacterium paurometabolum</name>
    <dbReference type="NCBI Taxonomy" id="2061"/>
    <lineage>
        <taxon>Bacteria</taxon>
        <taxon>Bacillati</taxon>
        <taxon>Actinomycetota</taxon>
        <taxon>Actinomycetes</taxon>
        <taxon>Mycobacteriales</taxon>
        <taxon>Tsukamurellaceae</taxon>
        <taxon>Tsukamurella</taxon>
    </lineage>
</organism>
<dbReference type="InterPro" id="IPR017459">
    <property type="entry name" value="Glycosyl_Trfase_fam3_N_dom"/>
</dbReference>
<dbReference type="InterPro" id="IPR036320">
    <property type="entry name" value="Glycosyl_Trfase_fam3_N_dom_sf"/>
</dbReference>
<dbReference type="Pfam" id="PF07831">
    <property type="entry name" value="PYNP_C"/>
    <property type="match status" value="1"/>
</dbReference>
<dbReference type="SUPFAM" id="SSF54680">
    <property type="entry name" value="Pyrimidine nucleoside phosphorylase C-terminal domain"/>
    <property type="match status" value="1"/>
</dbReference>
<dbReference type="SMART" id="SM00941">
    <property type="entry name" value="PYNP_C"/>
    <property type="match status" value="1"/>
</dbReference>
<dbReference type="Gene3D" id="3.40.1030.10">
    <property type="entry name" value="Nucleoside phosphorylase/phosphoribosyltransferase catalytic domain"/>
    <property type="match status" value="1"/>
</dbReference>
<dbReference type="Proteomes" id="UP000271626">
    <property type="component" value="Chromosome"/>
</dbReference>
<dbReference type="Gene3D" id="3.90.1170.30">
    <property type="entry name" value="Pyrimidine nucleoside phosphorylase-like, C-terminal domain"/>
    <property type="match status" value="1"/>
</dbReference>
<accession>A0A3P8LF83</accession>
<dbReference type="GO" id="GO:0006213">
    <property type="term" value="P:pyrimidine nucleoside metabolic process"/>
    <property type="evidence" value="ECO:0007669"/>
    <property type="project" value="InterPro"/>
</dbReference>
<dbReference type="Pfam" id="PF02885">
    <property type="entry name" value="Glycos_trans_3N"/>
    <property type="match status" value="1"/>
</dbReference>
<dbReference type="GO" id="GO:0009032">
    <property type="term" value="F:thymidine phosphorylase activity"/>
    <property type="evidence" value="ECO:0007669"/>
    <property type="project" value="TreeGrafter"/>
</dbReference>
<protein>
    <submittedName>
        <fullName evidence="6">Pyrimidine-nucleoside phosphorylase</fullName>
        <ecNumber evidence="6">2.4.2.2</ecNumber>
    </submittedName>
</protein>
<reference evidence="6 7" key="1">
    <citation type="submission" date="2018-12" db="EMBL/GenBank/DDBJ databases">
        <authorList>
            <consortium name="Pathogen Informatics"/>
        </authorList>
    </citation>
    <scope>NUCLEOTIDE SEQUENCE [LARGE SCALE GENOMIC DNA]</scope>
    <source>
        <strain evidence="6 7">NCTC10741</strain>
    </source>
</reference>
<dbReference type="InterPro" id="IPR017872">
    <property type="entry name" value="Pyrmidine_PPase_CS"/>
</dbReference>
<dbReference type="GO" id="GO:0004645">
    <property type="term" value="F:1,4-alpha-oligoglucan phosphorylase activity"/>
    <property type="evidence" value="ECO:0007669"/>
    <property type="project" value="InterPro"/>
</dbReference>
<gene>
    <name evidence="6" type="primary">pdp</name>
    <name evidence="6" type="ORF">NCTC10741_02635</name>
</gene>
<dbReference type="FunFam" id="3.40.1030.10:FF:000001">
    <property type="entry name" value="Thymidine phosphorylase"/>
    <property type="match status" value="1"/>
</dbReference>